<dbReference type="EMBL" id="MNBE01000024">
    <property type="protein sequence ID" value="OKP15103.1"/>
    <property type="molecule type" value="Genomic_DNA"/>
</dbReference>
<evidence type="ECO:0000313" key="2">
    <source>
        <dbReference type="Proteomes" id="UP000186955"/>
    </source>
</evidence>
<gene>
    <name evidence="1" type="ORF">PENSUB_2251</name>
</gene>
<keyword evidence="2" id="KW-1185">Reference proteome</keyword>
<name>A0A1Q5URK2_9EURO</name>
<sequence>MSKESKKRAERFYVLKGEATTGMPMLVRNVELDLACFGLHRVEAFLRPSAAMNANVARK</sequence>
<proteinExistence type="predicted"/>
<protein>
    <submittedName>
        <fullName evidence="1">Uncharacterized protein</fullName>
    </submittedName>
</protein>
<comment type="caution">
    <text evidence="1">The sequence shown here is derived from an EMBL/GenBank/DDBJ whole genome shotgun (WGS) entry which is preliminary data.</text>
</comment>
<organism evidence="1 2">
    <name type="scientific">Penicillium subrubescens</name>
    <dbReference type="NCBI Taxonomy" id="1316194"/>
    <lineage>
        <taxon>Eukaryota</taxon>
        <taxon>Fungi</taxon>
        <taxon>Dikarya</taxon>
        <taxon>Ascomycota</taxon>
        <taxon>Pezizomycotina</taxon>
        <taxon>Eurotiomycetes</taxon>
        <taxon>Eurotiomycetidae</taxon>
        <taxon>Eurotiales</taxon>
        <taxon>Aspergillaceae</taxon>
        <taxon>Penicillium</taxon>
    </lineage>
</organism>
<accession>A0A1Q5URK2</accession>
<dbReference type="Proteomes" id="UP000186955">
    <property type="component" value="Unassembled WGS sequence"/>
</dbReference>
<dbReference type="AlphaFoldDB" id="A0A1Q5URK2"/>
<evidence type="ECO:0000313" key="1">
    <source>
        <dbReference type="EMBL" id="OKP15103.1"/>
    </source>
</evidence>
<reference evidence="1 2" key="1">
    <citation type="submission" date="2016-10" db="EMBL/GenBank/DDBJ databases">
        <title>Genome sequence of the ascomycete fungus Penicillium subrubescens.</title>
        <authorList>
            <person name="De Vries R.P."/>
            <person name="Peng M."/>
            <person name="Dilokpimol A."/>
            <person name="Hilden K."/>
            <person name="Makela M.R."/>
            <person name="Grigoriev I."/>
            <person name="Riley R."/>
            <person name="Granchi Z."/>
        </authorList>
    </citation>
    <scope>NUCLEOTIDE SEQUENCE [LARGE SCALE GENOMIC DNA]</scope>
    <source>
        <strain evidence="1 2">CBS 132785</strain>
    </source>
</reference>